<dbReference type="EMBL" id="VLLN01000004">
    <property type="protein sequence ID" value="TWJ32481.1"/>
    <property type="molecule type" value="Genomic_DNA"/>
</dbReference>
<dbReference type="OrthoDB" id="71604at2"/>
<reference evidence="1 2" key="1">
    <citation type="submission" date="2019-07" db="EMBL/GenBank/DDBJ databases">
        <title>Genomic Encyclopedia of Archaeal and Bacterial Type Strains, Phase II (KMG-II): from individual species to whole genera.</title>
        <authorList>
            <person name="Goeker M."/>
        </authorList>
    </citation>
    <scope>NUCLEOTIDE SEQUENCE [LARGE SCALE GENOMIC DNA]</scope>
    <source>
        <strain evidence="1 2">ATCC BAA-1139</strain>
    </source>
</reference>
<dbReference type="InterPro" id="IPR052572">
    <property type="entry name" value="UPF0153_domain"/>
</dbReference>
<comment type="caution">
    <text evidence="1">The sequence shown here is derived from an EMBL/GenBank/DDBJ whole genome shotgun (WGS) entry which is preliminary data.</text>
</comment>
<dbReference type="RefSeq" id="WP_145018894.1">
    <property type="nucleotide sequence ID" value="NZ_VLLN01000004.1"/>
</dbReference>
<dbReference type="Proteomes" id="UP000319449">
    <property type="component" value="Unassembled WGS sequence"/>
</dbReference>
<keyword evidence="2" id="KW-1185">Reference proteome</keyword>
<dbReference type="AlphaFoldDB" id="A0A562WQT2"/>
<name>A0A562WQT2_9BACT</name>
<dbReference type="PANTHER" id="PTHR36931:SF1">
    <property type="entry name" value="UPF0153 PROTEIN YEIW"/>
    <property type="match status" value="1"/>
</dbReference>
<proteinExistence type="predicted"/>
<organism evidence="1 2">
    <name type="scientific">Geobacter argillaceus</name>
    <dbReference type="NCBI Taxonomy" id="345631"/>
    <lineage>
        <taxon>Bacteria</taxon>
        <taxon>Pseudomonadati</taxon>
        <taxon>Thermodesulfobacteriota</taxon>
        <taxon>Desulfuromonadia</taxon>
        <taxon>Geobacterales</taxon>
        <taxon>Geobacteraceae</taxon>
        <taxon>Geobacter</taxon>
    </lineage>
</organism>
<sequence length="73" mass="8269">MQCGTCCVAPDITTLQKPVGVRCRHLDRDNRCRIYAERPTVCQRYRPDAICREIAAPDLEGRVARYLSLFGLG</sequence>
<gene>
    <name evidence="1" type="ORF">JN12_00921</name>
</gene>
<evidence type="ECO:0000313" key="2">
    <source>
        <dbReference type="Proteomes" id="UP000319449"/>
    </source>
</evidence>
<accession>A0A562WQT2</accession>
<dbReference type="PANTHER" id="PTHR36931">
    <property type="entry name" value="UPF0153 PROTEIN YEIW"/>
    <property type="match status" value="1"/>
</dbReference>
<protein>
    <submittedName>
        <fullName evidence="1">Uncharacterized protein</fullName>
    </submittedName>
</protein>
<evidence type="ECO:0000313" key="1">
    <source>
        <dbReference type="EMBL" id="TWJ32481.1"/>
    </source>
</evidence>